<feature type="domain" description="CoA carboxyltransferase C-terminal" evidence="11">
    <location>
        <begin position="1"/>
        <end position="244"/>
    </location>
</feature>
<dbReference type="GO" id="GO:0003989">
    <property type="term" value="F:acetyl-CoA carboxylase activity"/>
    <property type="evidence" value="ECO:0007669"/>
    <property type="project" value="InterPro"/>
</dbReference>
<evidence type="ECO:0000256" key="9">
    <source>
        <dbReference type="ARBA" id="ARBA00049152"/>
    </source>
</evidence>
<dbReference type="Pfam" id="PF03255">
    <property type="entry name" value="ACCA"/>
    <property type="match status" value="1"/>
</dbReference>
<evidence type="ECO:0000256" key="6">
    <source>
        <dbReference type="ARBA" id="ARBA00022840"/>
    </source>
</evidence>
<comment type="similarity">
    <text evidence="10">Belongs to the AccA family.</text>
</comment>
<keyword evidence="10" id="KW-0963">Cytoplasm</keyword>
<reference evidence="12 13" key="1">
    <citation type="submission" date="2007-08" db="EMBL/GenBank/DDBJ databases">
        <title>Complete sequence of Roseiflexus castenholzii DSM 13941.</title>
        <authorList>
            <consortium name="US DOE Joint Genome Institute"/>
            <person name="Copeland A."/>
            <person name="Lucas S."/>
            <person name="Lapidus A."/>
            <person name="Barry K."/>
            <person name="Glavina del Rio T."/>
            <person name="Dalin E."/>
            <person name="Tice H."/>
            <person name="Pitluck S."/>
            <person name="Thompson L.S."/>
            <person name="Brettin T."/>
            <person name="Bruce D."/>
            <person name="Detter J.C."/>
            <person name="Han C."/>
            <person name="Tapia R."/>
            <person name="Schmutz J."/>
            <person name="Larimer F."/>
            <person name="Land M."/>
            <person name="Hauser L."/>
            <person name="Kyrpides N."/>
            <person name="Mikhailova N."/>
            <person name="Bryant D.A."/>
            <person name="Hanada S."/>
            <person name="Tsukatani Y."/>
            <person name="Richardson P."/>
        </authorList>
    </citation>
    <scope>NUCLEOTIDE SEQUENCE [LARGE SCALE GENOMIC DNA]</scope>
    <source>
        <strain evidence="13">DSM 13941 / HLO8</strain>
    </source>
</reference>
<keyword evidence="4 10" id="KW-0547">Nucleotide-binding</keyword>
<organism evidence="12 13">
    <name type="scientific">Roseiflexus castenholzii (strain DSM 13941 / HLO8)</name>
    <dbReference type="NCBI Taxonomy" id="383372"/>
    <lineage>
        <taxon>Bacteria</taxon>
        <taxon>Bacillati</taxon>
        <taxon>Chloroflexota</taxon>
        <taxon>Chloroflexia</taxon>
        <taxon>Chloroflexales</taxon>
        <taxon>Roseiflexineae</taxon>
        <taxon>Roseiflexaceae</taxon>
        <taxon>Roseiflexus</taxon>
    </lineage>
</organism>
<dbReference type="eggNOG" id="COG0825">
    <property type="taxonomic scope" value="Bacteria"/>
</dbReference>
<evidence type="ECO:0000256" key="10">
    <source>
        <dbReference type="HAMAP-Rule" id="MF_00823"/>
    </source>
</evidence>
<dbReference type="GO" id="GO:0016743">
    <property type="term" value="F:carboxyl- or carbamoyltransferase activity"/>
    <property type="evidence" value="ECO:0007669"/>
    <property type="project" value="UniProtKB-UniRule"/>
</dbReference>
<evidence type="ECO:0000256" key="8">
    <source>
        <dbReference type="ARBA" id="ARBA00023160"/>
    </source>
</evidence>
<keyword evidence="8 10" id="KW-0275">Fatty acid biosynthesis</keyword>
<dbReference type="GO" id="GO:2001295">
    <property type="term" value="P:malonyl-CoA biosynthetic process"/>
    <property type="evidence" value="ECO:0007669"/>
    <property type="project" value="UniProtKB-UniRule"/>
</dbReference>
<protein>
    <recommendedName>
        <fullName evidence="10">Acetyl-coenzyme A carboxylase carboxyl transferase subunit alpha</fullName>
        <shortName evidence="10">ACCase subunit alpha</shortName>
        <shortName evidence="10">Acetyl-CoA carboxylase carboxyltransferase subunit alpha</shortName>
        <ecNumber evidence="10">2.1.3.15</ecNumber>
    </recommendedName>
</protein>
<dbReference type="STRING" id="383372.Rcas_1151"/>
<evidence type="ECO:0000313" key="13">
    <source>
        <dbReference type="Proteomes" id="UP000000263"/>
    </source>
</evidence>
<dbReference type="UniPathway" id="UPA00655">
    <property type="reaction ID" value="UER00711"/>
</dbReference>
<evidence type="ECO:0000256" key="5">
    <source>
        <dbReference type="ARBA" id="ARBA00022832"/>
    </source>
</evidence>
<comment type="pathway">
    <text evidence="1 10">Lipid metabolism; malonyl-CoA biosynthesis; malonyl-CoA from acetyl-CoA: step 1/1.</text>
</comment>
<keyword evidence="2 10" id="KW-0444">Lipid biosynthesis</keyword>
<dbReference type="AlphaFoldDB" id="A7NIE8"/>
<dbReference type="NCBIfam" id="NF041504">
    <property type="entry name" value="AccA_sub"/>
    <property type="match status" value="1"/>
</dbReference>
<comment type="function">
    <text evidence="10">Component of the acetyl coenzyme A carboxylase (ACC) complex. First, biotin carboxylase catalyzes the carboxylation of biotin on its carrier protein (BCCP) and then the CO(2) group is transferred by the carboxyltransferase to acetyl-CoA to form malonyl-CoA.</text>
</comment>
<comment type="catalytic activity">
    <reaction evidence="9 10">
        <text>N(6)-carboxybiotinyl-L-lysyl-[protein] + acetyl-CoA = N(6)-biotinyl-L-lysyl-[protein] + malonyl-CoA</text>
        <dbReference type="Rhea" id="RHEA:54728"/>
        <dbReference type="Rhea" id="RHEA-COMP:10505"/>
        <dbReference type="Rhea" id="RHEA-COMP:10506"/>
        <dbReference type="ChEBI" id="CHEBI:57288"/>
        <dbReference type="ChEBI" id="CHEBI:57384"/>
        <dbReference type="ChEBI" id="CHEBI:83144"/>
        <dbReference type="ChEBI" id="CHEBI:83145"/>
        <dbReference type="EC" id="2.1.3.15"/>
    </reaction>
</comment>
<dbReference type="GO" id="GO:0006633">
    <property type="term" value="P:fatty acid biosynthetic process"/>
    <property type="evidence" value="ECO:0007669"/>
    <property type="project" value="UniProtKB-KW"/>
</dbReference>
<keyword evidence="6 10" id="KW-0067">ATP-binding</keyword>
<evidence type="ECO:0000256" key="4">
    <source>
        <dbReference type="ARBA" id="ARBA00022741"/>
    </source>
</evidence>
<keyword evidence="13" id="KW-1185">Reference proteome</keyword>
<evidence type="ECO:0000256" key="1">
    <source>
        <dbReference type="ARBA" id="ARBA00004956"/>
    </source>
</evidence>
<comment type="subcellular location">
    <subcellularLocation>
        <location evidence="10">Cytoplasm</location>
    </subcellularLocation>
</comment>
<evidence type="ECO:0000313" key="12">
    <source>
        <dbReference type="EMBL" id="ABU57248.1"/>
    </source>
</evidence>
<dbReference type="EC" id="2.1.3.15" evidence="10"/>
<dbReference type="KEGG" id="rca:Rcas_1151"/>
<keyword evidence="5 10" id="KW-0276">Fatty acid metabolism</keyword>
<keyword evidence="3 10" id="KW-0808">Transferase</keyword>
<dbReference type="Gene3D" id="3.90.226.10">
    <property type="entry name" value="2-enoyl-CoA Hydratase, Chain A, domain 1"/>
    <property type="match status" value="1"/>
</dbReference>
<evidence type="ECO:0000256" key="7">
    <source>
        <dbReference type="ARBA" id="ARBA00023098"/>
    </source>
</evidence>
<sequence length="287" mass="31193">MTTPTLSPWDKVQLARHPRRPHTLDYVRALCEDFVELHGDRRYGDDEAIVGGLARFANRTVVIVGHQKGSDARENVRRNFGMAHPEGYRKALRLFRLAEKFGFPLICFIDTPGADPSMESEERGQGNAIAENILALAGLRVPIVACIIGEGGSGGALALGVADRLLMLEHAIYSVAAPEAAASILWRDASKAPEAASAMKITAQDQYNLGIVDEIVPEPDGGAHTDAATTAAAAGKALRAALDELTALPIDELLRRRYTRYRAIGRFQEHQPRLLDLRSPPLPFKGS</sequence>
<dbReference type="InterPro" id="IPR029045">
    <property type="entry name" value="ClpP/crotonase-like_dom_sf"/>
</dbReference>
<dbReference type="InterPro" id="IPR001095">
    <property type="entry name" value="Acetyl_CoA_COase_a_su"/>
</dbReference>
<dbReference type="GO" id="GO:0005524">
    <property type="term" value="F:ATP binding"/>
    <property type="evidence" value="ECO:0007669"/>
    <property type="project" value="UniProtKB-KW"/>
</dbReference>
<dbReference type="OrthoDB" id="9808023at2"/>
<dbReference type="PANTHER" id="PTHR42853">
    <property type="entry name" value="ACETYL-COENZYME A CARBOXYLASE CARBOXYL TRANSFERASE SUBUNIT ALPHA"/>
    <property type="match status" value="1"/>
</dbReference>
<evidence type="ECO:0000256" key="3">
    <source>
        <dbReference type="ARBA" id="ARBA00022679"/>
    </source>
</evidence>
<dbReference type="HAMAP" id="MF_00823">
    <property type="entry name" value="AcetylCoA_CT_alpha"/>
    <property type="match status" value="1"/>
</dbReference>
<dbReference type="HOGENOM" id="CLU_015486_0_2_0"/>
<dbReference type="Proteomes" id="UP000000263">
    <property type="component" value="Chromosome"/>
</dbReference>
<dbReference type="NCBIfam" id="NF004344">
    <property type="entry name" value="PRK05724.1"/>
    <property type="match status" value="1"/>
</dbReference>
<comment type="subunit">
    <text evidence="10">Acetyl-CoA carboxylase is a heterohexamer composed of biotin carboxyl carrier protein (AccB), biotin carboxylase (AccC) and two subunits each of ACCase subunit alpha (AccA) and ACCase subunit beta (AccD).</text>
</comment>
<dbReference type="PRINTS" id="PR01069">
    <property type="entry name" value="ACCCTRFRASEA"/>
</dbReference>
<dbReference type="NCBIfam" id="TIGR00513">
    <property type="entry name" value="accA"/>
    <property type="match status" value="1"/>
</dbReference>
<dbReference type="RefSeq" id="WP_012119678.1">
    <property type="nucleotide sequence ID" value="NC_009767.1"/>
</dbReference>
<gene>
    <name evidence="10" type="primary">accA</name>
    <name evidence="12" type="ordered locus">Rcas_1151</name>
</gene>
<dbReference type="SUPFAM" id="SSF52096">
    <property type="entry name" value="ClpP/crotonase"/>
    <property type="match status" value="1"/>
</dbReference>
<accession>A7NIE8</accession>
<dbReference type="PROSITE" id="PS50989">
    <property type="entry name" value="COA_CT_CTER"/>
    <property type="match status" value="1"/>
</dbReference>
<proteinExistence type="inferred from homology"/>
<keyword evidence="12" id="KW-0436">Ligase</keyword>
<name>A7NIE8_ROSCS</name>
<dbReference type="InterPro" id="IPR011763">
    <property type="entry name" value="COA_CT_C"/>
</dbReference>
<dbReference type="PANTHER" id="PTHR42853:SF3">
    <property type="entry name" value="ACETYL-COENZYME A CARBOXYLASE CARBOXYL TRANSFERASE SUBUNIT ALPHA, CHLOROPLASTIC"/>
    <property type="match status" value="1"/>
</dbReference>
<evidence type="ECO:0000256" key="2">
    <source>
        <dbReference type="ARBA" id="ARBA00022516"/>
    </source>
</evidence>
<keyword evidence="7 10" id="KW-0443">Lipid metabolism</keyword>
<dbReference type="EMBL" id="CP000804">
    <property type="protein sequence ID" value="ABU57248.1"/>
    <property type="molecule type" value="Genomic_DNA"/>
</dbReference>
<dbReference type="GO" id="GO:0009317">
    <property type="term" value="C:acetyl-CoA carboxylase complex"/>
    <property type="evidence" value="ECO:0007669"/>
    <property type="project" value="InterPro"/>
</dbReference>
<evidence type="ECO:0000259" key="11">
    <source>
        <dbReference type="PROSITE" id="PS50989"/>
    </source>
</evidence>